<keyword evidence="4" id="KW-0547">Nucleotide-binding</keyword>
<comment type="caution">
    <text evidence="6">The sequence shown here is derived from an EMBL/GenBank/DDBJ whole genome shotgun (WGS) entry which is preliminary data.</text>
</comment>
<dbReference type="InterPro" id="IPR016185">
    <property type="entry name" value="PreATP-grasp_dom_sf"/>
</dbReference>
<dbReference type="InterPro" id="IPR013815">
    <property type="entry name" value="ATP_grasp_subdomain_1"/>
</dbReference>
<evidence type="ECO:0000256" key="1">
    <source>
        <dbReference type="ARBA" id="ARBA00010871"/>
    </source>
</evidence>
<dbReference type="PROSITE" id="PS50975">
    <property type="entry name" value="ATP_GRASP"/>
    <property type="match status" value="1"/>
</dbReference>
<dbReference type="Proteomes" id="UP000431092">
    <property type="component" value="Unassembled WGS sequence"/>
</dbReference>
<dbReference type="Gene3D" id="3.30.470.20">
    <property type="entry name" value="ATP-grasp fold, B domain"/>
    <property type="match status" value="1"/>
</dbReference>
<dbReference type="InterPro" id="IPR011761">
    <property type="entry name" value="ATP-grasp"/>
</dbReference>
<evidence type="ECO:0000259" key="5">
    <source>
        <dbReference type="PROSITE" id="PS50975"/>
    </source>
</evidence>
<proteinExistence type="inferred from homology"/>
<dbReference type="AlphaFoldDB" id="A0A6I3IDC5"/>
<dbReference type="Gene3D" id="3.40.50.20">
    <property type="match status" value="1"/>
</dbReference>
<evidence type="ECO:0000256" key="4">
    <source>
        <dbReference type="PROSITE-ProRule" id="PRU00409"/>
    </source>
</evidence>
<dbReference type="GO" id="GO:0008716">
    <property type="term" value="F:D-alanine-D-alanine ligase activity"/>
    <property type="evidence" value="ECO:0007669"/>
    <property type="project" value="InterPro"/>
</dbReference>
<keyword evidence="2" id="KW-0436">Ligase</keyword>
<keyword evidence="3" id="KW-0961">Cell wall biogenesis/degradation</keyword>
<dbReference type="GO" id="GO:0046872">
    <property type="term" value="F:metal ion binding"/>
    <property type="evidence" value="ECO:0007669"/>
    <property type="project" value="InterPro"/>
</dbReference>
<dbReference type="PANTHER" id="PTHR23132:SF23">
    <property type="entry name" value="D-ALANINE--D-ALANINE LIGASE B"/>
    <property type="match status" value="1"/>
</dbReference>
<feature type="domain" description="ATP-grasp" evidence="5">
    <location>
        <begin position="143"/>
        <end position="342"/>
    </location>
</feature>
<evidence type="ECO:0000313" key="7">
    <source>
        <dbReference type="Proteomes" id="UP000431092"/>
    </source>
</evidence>
<gene>
    <name evidence="6" type="ORF">GGG17_01405</name>
</gene>
<dbReference type="Pfam" id="PF01820">
    <property type="entry name" value="Dala_Dala_lig_N"/>
    <property type="match status" value="1"/>
</dbReference>
<reference evidence="6 7" key="1">
    <citation type="submission" date="2019-11" db="EMBL/GenBank/DDBJ databases">
        <title>Whole genome sequencing identifies a novel species of the genus Arsenicicoccus isolated from human blood.</title>
        <authorList>
            <person name="Jeong J.H."/>
            <person name="Kweon O.J."/>
            <person name="Kim H.R."/>
            <person name="Kim T.-H."/>
            <person name="Ha S.-M."/>
            <person name="Lee M.-K."/>
        </authorList>
    </citation>
    <scope>NUCLEOTIDE SEQUENCE [LARGE SCALE GENOMIC DNA]</scope>
    <source>
        <strain evidence="6 7">MKL-02</strain>
    </source>
</reference>
<dbReference type="SUPFAM" id="SSF56059">
    <property type="entry name" value="Glutathione synthetase ATP-binding domain-like"/>
    <property type="match status" value="1"/>
</dbReference>
<dbReference type="EMBL" id="WLVL01000004">
    <property type="protein sequence ID" value="MTB70653.1"/>
    <property type="molecule type" value="Genomic_DNA"/>
</dbReference>
<dbReference type="Gene3D" id="3.30.1490.20">
    <property type="entry name" value="ATP-grasp fold, A domain"/>
    <property type="match status" value="1"/>
</dbReference>
<evidence type="ECO:0000256" key="3">
    <source>
        <dbReference type="ARBA" id="ARBA00023316"/>
    </source>
</evidence>
<evidence type="ECO:0000256" key="2">
    <source>
        <dbReference type="ARBA" id="ARBA00022598"/>
    </source>
</evidence>
<name>A0A6I3IDC5_9MICO</name>
<comment type="similarity">
    <text evidence="1">Belongs to the D-alanine--D-alanine ligase family.</text>
</comment>
<dbReference type="InterPro" id="IPR011095">
    <property type="entry name" value="Dala_Dala_lig_C"/>
</dbReference>
<keyword evidence="7" id="KW-1185">Reference proteome</keyword>
<dbReference type="Pfam" id="PF07478">
    <property type="entry name" value="Dala_Dala_lig_C"/>
    <property type="match status" value="1"/>
</dbReference>
<sequence length="375" mass="39642">MSQTVTVVFGGPSAEHDISILTGLQCERVLQRAGAQVQCLYWDRGGRWHAVPAQTEARDYLDGAPAKAQRVELKIGAGADDGFQMKAGFRGTKTLDLGSVLLALHGGAGESGGTQALFELLGVPATGSSPAAAALGMDKLAFGALMADAGVPALRREIVSPDFRPSFDGPNIVKPRFGGSSIGIEVVEDYDTALALLKSSLHMRAGAVVEPYRDDLWDLNISFTTAPQFKTSLIEKPLRKEGGAIYDYAGKYMGGGADGMTSAPRELPAQIDPALEAQARELARQVQQLTGLTGINRLDFLTDGTDIYVNEVNSIPGAMALYLWPDEDPGRLLLAMVEEAKTANRRVPTASFEEGAALRAAGGISGKLTGLGPQR</sequence>
<organism evidence="6 7">
    <name type="scientific">Arsenicicoccus cauae</name>
    <dbReference type="NCBI Taxonomy" id="2663847"/>
    <lineage>
        <taxon>Bacteria</taxon>
        <taxon>Bacillati</taxon>
        <taxon>Actinomycetota</taxon>
        <taxon>Actinomycetes</taxon>
        <taxon>Micrococcales</taxon>
        <taxon>Intrasporangiaceae</taxon>
        <taxon>Arsenicicoccus</taxon>
    </lineage>
</organism>
<keyword evidence="4" id="KW-0067">ATP-binding</keyword>
<dbReference type="GO" id="GO:0005524">
    <property type="term" value="F:ATP binding"/>
    <property type="evidence" value="ECO:0007669"/>
    <property type="project" value="UniProtKB-UniRule"/>
</dbReference>
<protein>
    <recommendedName>
        <fullName evidence="5">ATP-grasp domain-containing protein</fullName>
    </recommendedName>
</protein>
<dbReference type="InterPro" id="IPR011127">
    <property type="entry name" value="Dala_Dala_lig_N"/>
</dbReference>
<dbReference type="GO" id="GO:0071555">
    <property type="term" value="P:cell wall organization"/>
    <property type="evidence" value="ECO:0007669"/>
    <property type="project" value="UniProtKB-KW"/>
</dbReference>
<evidence type="ECO:0000313" key="6">
    <source>
        <dbReference type="EMBL" id="MTB70653.1"/>
    </source>
</evidence>
<accession>A0A6I3IDC5</accession>
<dbReference type="PANTHER" id="PTHR23132">
    <property type="entry name" value="D-ALANINE--D-ALANINE LIGASE"/>
    <property type="match status" value="1"/>
</dbReference>
<dbReference type="SUPFAM" id="SSF52440">
    <property type="entry name" value="PreATP-grasp domain"/>
    <property type="match status" value="1"/>
</dbReference>
<dbReference type="RefSeq" id="WP_154592018.1">
    <property type="nucleotide sequence ID" value="NZ_WLVL01000004.1"/>
</dbReference>